<dbReference type="Proteomes" id="UP000005233">
    <property type="component" value="Chromosome"/>
</dbReference>
<dbReference type="GO" id="GO:0016787">
    <property type="term" value="F:hydrolase activity"/>
    <property type="evidence" value="ECO:0007669"/>
    <property type="project" value="InterPro"/>
</dbReference>
<dbReference type="Pfam" id="PF00149">
    <property type="entry name" value="Metallophos"/>
    <property type="match status" value="1"/>
</dbReference>
<gene>
    <name evidence="2" type="ordered locus">Mtc_0603</name>
</gene>
<accession>H8I5P8</accession>
<evidence type="ECO:0000259" key="1">
    <source>
        <dbReference type="Pfam" id="PF00149"/>
    </source>
</evidence>
<dbReference type="OrthoDB" id="9937at2157"/>
<dbReference type="Gene3D" id="3.60.21.10">
    <property type="match status" value="1"/>
</dbReference>
<dbReference type="RefSeq" id="WP_014405206.1">
    <property type="nucleotide sequence ID" value="NC_017034.1"/>
</dbReference>
<dbReference type="InterPro" id="IPR029052">
    <property type="entry name" value="Metallo-depent_PP-like"/>
</dbReference>
<feature type="domain" description="Calcineurin-like phosphoesterase" evidence="1">
    <location>
        <begin position="3"/>
        <end position="193"/>
    </location>
</feature>
<dbReference type="InterPro" id="IPR004843">
    <property type="entry name" value="Calcineurin-like_PHP"/>
</dbReference>
<dbReference type="KEGG" id="mez:Mtc_0603"/>
<dbReference type="EMBL" id="CP003243">
    <property type="protein sequence ID" value="AFC99367.1"/>
    <property type="molecule type" value="Genomic_DNA"/>
</dbReference>
<dbReference type="eggNOG" id="arCOG01143">
    <property type="taxonomic scope" value="Archaea"/>
</dbReference>
<protein>
    <recommendedName>
        <fullName evidence="1">Calcineurin-like phosphoesterase domain-containing protein</fullName>
    </recommendedName>
</protein>
<proteinExistence type="predicted"/>
<sequence>MGSILLFSDVHADVCALEEILRLAFCSDFSKRYGPLEKAINLGDVLERGHSPAEVVRRLMGLKGLESILGNHDEAFLYGMPVSGSDFESKLVHGEYRRTGEYKEFFRGMGKCYVDARNRLYCVHGGPIDPCAITPPRSCGVEAWLYTQPWQRISASRYVDASGYHYTPGDAFDAVRPTFGGPGFAIVCGHEHEEAAYRQKGWVVEDILDTLKRAYFEMEGRKVHEKALPIDDDASYLVRLGIAGPEGYGKEDRCYFGVFTAGKNRAIYLLNFKPERPEHG</sequence>
<dbReference type="STRING" id="1041930.Mtc_0603"/>
<evidence type="ECO:0000313" key="2">
    <source>
        <dbReference type="EMBL" id="AFC99367.1"/>
    </source>
</evidence>
<dbReference type="AlphaFoldDB" id="H8I5P8"/>
<organism evidence="2 3">
    <name type="scientific">Methanocella conradii (strain DSM 24694 / JCM 17849 / CGMCC 1.5162 / HZ254)</name>
    <dbReference type="NCBI Taxonomy" id="1041930"/>
    <lineage>
        <taxon>Archaea</taxon>
        <taxon>Methanobacteriati</taxon>
        <taxon>Methanobacteriota</taxon>
        <taxon>Stenosarchaea group</taxon>
        <taxon>Methanomicrobia</taxon>
        <taxon>Methanocellales</taxon>
        <taxon>Methanocellaceae</taxon>
        <taxon>Methanocella</taxon>
    </lineage>
</organism>
<dbReference type="SUPFAM" id="SSF56300">
    <property type="entry name" value="Metallo-dependent phosphatases"/>
    <property type="match status" value="1"/>
</dbReference>
<evidence type="ECO:0000313" key="3">
    <source>
        <dbReference type="Proteomes" id="UP000005233"/>
    </source>
</evidence>
<reference evidence="2 3" key="1">
    <citation type="journal article" date="2012" name="J. Bacteriol.">
        <title>Complete genome sequence of a thermophilic methanogen, Methanocella conradii HZ254, isolated from Chinese rice field soil.</title>
        <authorList>
            <person name="Lu Z."/>
            <person name="Lu Y."/>
        </authorList>
    </citation>
    <scope>NUCLEOTIDE SEQUENCE [LARGE SCALE GENOMIC DNA]</scope>
    <source>
        <strain evidence="3">DSM 24694 / JCM 17849 / CGMCC 1.5162 / HZ254</strain>
    </source>
</reference>
<name>H8I5P8_METCZ</name>
<keyword evidence="3" id="KW-1185">Reference proteome</keyword>
<dbReference type="HOGENOM" id="CLU_1010550_0_0_2"/>
<dbReference type="GeneID" id="11970493"/>